<comment type="caution">
    <text evidence="1">The sequence shown here is derived from an EMBL/GenBank/DDBJ whole genome shotgun (WGS) entry which is preliminary data.</text>
</comment>
<dbReference type="AlphaFoldDB" id="R1G9E8"/>
<accession>R1G9E8</accession>
<sequence length="279" mass="33402">MVVTKLKDILQKNMNPFRKPIDDRWKHLSINDRIEITEYLADHIDIIEKFLGHIDWKNEDDIYKILRHIETFSIYEQLLSQQPQPQQNYIDKYTVFRYITTLERLEDIIEDIKDGHLLSLPQYQNVAKPSRDHIMIVFGIKGRPKETLIEILERAIGGVMVRGYPAFYYDPARHNNADLPLIYYVQLNNDSFFTIFFIHSRRFPQKTTGYLFDELNRIIQSKRKSLILPSGRQYHIISDYLGRDFVAIDPDPNNPNTDPYIREYIRESARFFYGYQEFR</sequence>
<proteinExistence type="predicted"/>
<reference evidence="1 2" key="1">
    <citation type="submission" date="2013-02" db="EMBL/GenBank/DDBJ databases">
        <title>Insights into archaeal evolution and symbiosis from the genomes of a Nanoarchaeon and its crenarchaeal host from Yellowstone National Park.</title>
        <authorList>
            <person name="Podar M."/>
            <person name="Makarova K.S."/>
            <person name="Graham D.E."/>
            <person name="Wolf Y.I."/>
            <person name="Koonin E.V."/>
            <person name="Reysenbach A.-L."/>
        </authorList>
    </citation>
    <scope>NUCLEOTIDE SEQUENCE [LARGE SCALE GENOMIC DNA]</scope>
</reference>
<organism evidence="1 2">
    <name type="scientific">Nanobsidianus stetteri</name>
    <dbReference type="NCBI Taxonomy" id="1294122"/>
    <lineage>
        <taxon>Archaea</taxon>
        <taxon>Nanobdellota</taxon>
        <taxon>Candidatus Nanoarchaeia</taxon>
        <taxon>Nanoarchaeales</taxon>
        <taxon>Nanopusillaceae</taxon>
        <taxon>Candidatus Nanobsidianus</taxon>
    </lineage>
</organism>
<dbReference type="EMBL" id="APJZ01000002">
    <property type="protein sequence ID" value="EOD42464.1"/>
    <property type="molecule type" value="Genomic_DNA"/>
</dbReference>
<dbReference type="Proteomes" id="UP000053279">
    <property type="component" value="Unassembled WGS sequence"/>
</dbReference>
<name>R1G9E8_NANST</name>
<protein>
    <submittedName>
        <fullName evidence="1">Uncharacterized protein</fullName>
    </submittedName>
</protein>
<evidence type="ECO:0000313" key="1">
    <source>
        <dbReference type="EMBL" id="EOD42464.1"/>
    </source>
</evidence>
<evidence type="ECO:0000313" key="2">
    <source>
        <dbReference type="Proteomes" id="UP000053279"/>
    </source>
</evidence>
<keyword evidence="2" id="KW-1185">Reference proteome</keyword>
<gene>
    <name evidence="1" type="ORF">Nst1_192</name>
</gene>